<dbReference type="Pfam" id="PF12625">
    <property type="entry name" value="Arabinose_bd"/>
    <property type="match status" value="1"/>
</dbReference>
<evidence type="ECO:0000259" key="4">
    <source>
        <dbReference type="PROSITE" id="PS01124"/>
    </source>
</evidence>
<dbReference type="Gene3D" id="1.10.10.60">
    <property type="entry name" value="Homeodomain-like"/>
    <property type="match status" value="1"/>
</dbReference>
<organism evidence="5 6">
    <name type="scientific">Deminuibacter soli</name>
    <dbReference type="NCBI Taxonomy" id="2291815"/>
    <lineage>
        <taxon>Bacteria</taxon>
        <taxon>Pseudomonadati</taxon>
        <taxon>Bacteroidota</taxon>
        <taxon>Chitinophagia</taxon>
        <taxon>Chitinophagales</taxon>
        <taxon>Chitinophagaceae</taxon>
        <taxon>Deminuibacter</taxon>
    </lineage>
</organism>
<proteinExistence type="predicted"/>
<accession>A0A3E1NRV8</accession>
<evidence type="ECO:0000256" key="1">
    <source>
        <dbReference type="ARBA" id="ARBA00023015"/>
    </source>
</evidence>
<dbReference type="InterPro" id="IPR020449">
    <property type="entry name" value="Tscrpt_reg_AraC-type_HTH"/>
</dbReference>
<keyword evidence="1" id="KW-0805">Transcription regulation</keyword>
<feature type="domain" description="HTH araC/xylS-type" evidence="4">
    <location>
        <begin position="236"/>
        <end position="334"/>
    </location>
</feature>
<comment type="caution">
    <text evidence="5">The sequence shown here is derived from an EMBL/GenBank/DDBJ whole genome shotgun (WGS) entry which is preliminary data.</text>
</comment>
<protein>
    <submittedName>
        <fullName evidence="5">AraC family transcriptional regulator</fullName>
    </submittedName>
</protein>
<reference evidence="5 6" key="1">
    <citation type="submission" date="2018-08" db="EMBL/GenBank/DDBJ databases">
        <title>Chitinophagaceae sp. K23C18032701, a novel bacterium isolated from forest soil.</title>
        <authorList>
            <person name="Wang C."/>
        </authorList>
    </citation>
    <scope>NUCLEOTIDE SEQUENCE [LARGE SCALE GENOMIC DNA]</scope>
    <source>
        <strain evidence="5 6">K23C18032701</strain>
    </source>
</reference>
<dbReference type="InterPro" id="IPR032687">
    <property type="entry name" value="AraC-type_N"/>
</dbReference>
<dbReference type="Proteomes" id="UP000261284">
    <property type="component" value="Unassembled WGS sequence"/>
</dbReference>
<gene>
    <name evidence="5" type="ORF">DXN05_06170</name>
</gene>
<evidence type="ECO:0000313" key="6">
    <source>
        <dbReference type="Proteomes" id="UP000261284"/>
    </source>
</evidence>
<keyword evidence="6" id="KW-1185">Reference proteome</keyword>
<dbReference type="Pfam" id="PF12833">
    <property type="entry name" value="HTH_18"/>
    <property type="match status" value="1"/>
</dbReference>
<dbReference type="PRINTS" id="PR00032">
    <property type="entry name" value="HTHARAC"/>
</dbReference>
<dbReference type="PROSITE" id="PS01124">
    <property type="entry name" value="HTH_ARAC_FAMILY_2"/>
    <property type="match status" value="1"/>
</dbReference>
<dbReference type="InterPro" id="IPR018060">
    <property type="entry name" value="HTH_AraC"/>
</dbReference>
<dbReference type="GO" id="GO:0003700">
    <property type="term" value="F:DNA-binding transcription factor activity"/>
    <property type="evidence" value="ECO:0007669"/>
    <property type="project" value="InterPro"/>
</dbReference>
<dbReference type="PANTHER" id="PTHR47894">
    <property type="entry name" value="HTH-TYPE TRANSCRIPTIONAL REGULATOR GADX"/>
    <property type="match status" value="1"/>
</dbReference>
<dbReference type="SUPFAM" id="SSF46689">
    <property type="entry name" value="Homeodomain-like"/>
    <property type="match status" value="1"/>
</dbReference>
<dbReference type="GO" id="GO:0000976">
    <property type="term" value="F:transcription cis-regulatory region binding"/>
    <property type="evidence" value="ECO:0007669"/>
    <property type="project" value="TreeGrafter"/>
</dbReference>
<dbReference type="SMART" id="SM00342">
    <property type="entry name" value="HTH_ARAC"/>
    <property type="match status" value="1"/>
</dbReference>
<keyword evidence="3" id="KW-0804">Transcription</keyword>
<sequence length="346" mass="38801">MEDHRLRIATAILAYAVQKDTDAAVLCNLSGIDFAAVEQNRQPAITPARLNELWTHASHLSHDLLFGLHLGESLQLAALGIVGEIIKTSSTVGEGITQAAAMAHLFTDLFSVSVEHHTGTFSIQFNPLTEGDNFSFRQTMDMFMAFVVHEMDGLVLEKIKPVAVNLPYAIKDGDLREYERVFRCRPVTRANTWAIQLPAAYWNKPIVTAQYELQQALLQKVTGAALPDVNPQSLQARIYRYLLSNAYLGLASLEDIAANFNVSTRSLQRKLKEEGVSFQQLAEQARKSLALHYIDSGNYQFKEISYMLGYNELSAFTRAFKRWTGTTPASYQKQGFTVRKHEQVLN</sequence>
<dbReference type="AlphaFoldDB" id="A0A3E1NRV8"/>
<dbReference type="PANTHER" id="PTHR47894:SF1">
    <property type="entry name" value="HTH-TYPE TRANSCRIPTIONAL REGULATOR VQSM"/>
    <property type="match status" value="1"/>
</dbReference>
<dbReference type="InterPro" id="IPR009057">
    <property type="entry name" value="Homeodomain-like_sf"/>
</dbReference>
<dbReference type="EMBL" id="QTJU01000001">
    <property type="protein sequence ID" value="RFM30665.1"/>
    <property type="molecule type" value="Genomic_DNA"/>
</dbReference>
<evidence type="ECO:0000256" key="3">
    <source>
        <dbReference type="ARBA" id="ARBA00023163"/>
    </source>
</evidence>
<keyword evidence="2" id="KW-0238">DNA-binding</keyword>
<evidence type="ECO:0000313" key="5">
    <source>
        <dbReference type="EMBL" id="RFM30665.1"/>
    </source>
</evidence>
<dbReference type="RefSeq" id="WP_116846420.1">
    <property type="nucleotide sequence ID" value="NZ_QTJU01000001.1"/>
</dbReference>
<dbReference type="GO" id="GO:0005829">
    <property type="term" value="C:cytosol"/>
    <property type="evidence" value="ECO:0007669"/>
    <property type="project" value="TreeGrafter"/>
</dbReference>
<evidence type="ECO:0000256" key="2">
    <source>
        <dbReference type="ARBA" id="ARBA00023125"/>
    </source>
</evidence>
<name>A0A3E1NRV8_9BACT</name>
<dbReference type="OrthoDB" id="5582699at2"/>